<evidence type="ECO:0000313" key="2">
    <source>
        <dbReference type="Proteomes" id="UP001057580"/>
    </source>
</evidence>
<proteinExistence type="predicted"/>
<reference evidence="1" key="1">
    <citation type="submission" date="2022-09" db="EMBL/GenBank/DDBJ databases">
        <title>Diverse halophilic archaea isolated from saline environments.</title>
        <authorList>
            <person name="Cui H.-L."/>
        </authorList>
    </citation>
    <scope>NUCLEOTIDE SEQUENCE</scope>
    <source>
        <strain evidence="1">ZS-35-S2</strain>
    </source>
</reference>
<dbReference type="Proteomes" id="UP001057580">
    <property type="component" value="Chromosome"/>
</dbReference>
<dbReference type="KEGG" id="ssai:N0B31_15050"/>
<dbReference type="PROSITE" id="PS51318">
    <property type="entry name" value="TAT"/>
    <property type="match status" value="1"/>
</dbReference>
<dbReference type="InterPro" id="IPR006311">
    <property type="entry name" value="TAT_signal"/>
</dbReference>
<dbReference type="GeneID" id="74943766"/>
<organism evidence="1 2">
    <name type="scientific">Salinirubellus salinus</name>
    <dbReference type="NCBI Taxonomy" id="1364945"/>
    <lineage>
        <taxon>Archaea</taxon>
        <taxon>Methanobacteriati</taxon>
        <taxon>Methanobacteriota</taxon>
        <taxon>Stenosarchaea group</taxon>
        <taxon>Halobacteria</taxon>
        <taxon>Halobacteriales</taxon>
        <taxon>Natronomonadaceae</taxon>
        <taxon>Salinirubellus</taxon>
    </lineage>
</organism>
<protein>
    <submittedName>
        <fullName evidence="1">Twin-arginine translocation signal domain-containing protein</fullName>
    </submittedName>
</protein>
<accession>A0A9E7R0J3</accession>
<keyword evidence="2" id="KW-1185">Reference proteome</keyword>
<gene>
    <name evidence="1" type="ORF">N0B31_15050</name>
</gene>
<dbReference type="NCBIfam" id="TIGR01409">
    <property type="entry name" value="TAT_signal_seq"/>
    <property type="match status" value="1"/>
</dbReference>
<evidence type="ECO:0000313" key="1">
    <source>
        <dbReference type="EMBL" id="UWM53451.1"/>
    </source>
</evidence>
<dbReference type="RefSeq" id="WP_260592445.1">
    <property type="nucleotide sequence ID" value="NZ_CP104003.1"/>
</dbReference>
<dbReference type="AlphaFoldDB" id="A0A9E7R0J3"/>
<dbReference type="InterPro" id="IPR019546">
    <property type="entry name" value="TAT_signal_bac_arc"/>
</dbReference>
<dbReference type="PROSITE" id="PS51257">
    <property type="entry name" value="PROKAR_LIPOPROTEIN"/>
    <property type="match status" value="1"/>
</dbReference>
<dbReference type="EMBL" id="CP104003">
    <property type="protein sequence ID" value="UWM53451.1"/>
    <property type="molecule type" value="Genomic_DNA"/>
</dbReference>
<sequence length="222" mass="23740">MMMDKTARLDGISRRKLLKASAVGVGSLGLAGCTSANTPQDVPTLAGSVPELDLDTLQAETPAGTITAEQIWAENTYVGAVDEELYIGISFPEDPKTAQEATVYLCDGEMAEYLTGEVRAGTNMLEGELLDIELSFDDGVVSGVVIQDGEEPRPFVANEATGDAGLYSAEFTFESDEYRPYWIVLADGSQRGQACWRCCGRICTICCCAPGSCLVQKSVTHD</sequence>
<name>A0A9E7R0J3_9EURY</name>